<dbReference type="EMBL" id="CP121196">
    <property type="protein sequence ID" value="XBH16396.1"/>
    <property type="molecule type" value="Genomic_DNA"/>
</dbReference>
<evidence type="ECO:0000256" key="2">
    <source>
        <dbReference type="ARBA" id="ARBA00022729"/>
    </source>
</evidence>
<dbReference type="InterPro" id="IPR036249">
    <property type="entry name" value="Thioredoxin-like_sf"/>
</dbReference>
<keyword evidence="4" id="KW-1015">Disulfide bond</keyword>
<dbReference type="GO" id="GO:0016491">
    <property type="term" value="F:oxidoreductase activity"/>
    <property type="evidence" value="ECO:0007669"/>
    <property type="project" value="UniProtKB-KW"/>
</dbReference>
<dbReference type="InterPro" id="IPR012336">
    <property type="entry name" value="Thioredoxin-like_fold"/>
</dbReference>
<dbReference type="SUPFAM" id="SSF52833">
    <property type="entry name" value="Thioredoxin-like"/>
    <property type="match status" value="1"/>
</dbReference>
<dbReference type="PANTHER" id="PTHR13887">
    <property type="entry name" value="GLUTATHIONE S-TRANSFERASE KAPPA"/>
    <property type="match status" value="1"/>
</dbReference>
<evidence type="ECO:0000256" key="5">
    <source>
        <dbReference type="ARBA" id="ARBA00023284"/>
    </source>
</evidence>
<gene>
    <name evidence="8" type="ORF">P8935_17705</name>
</gene>
<proteinExistence type="inferred from homology"/>
<evidence type="ECO:0000256" key="4">
    <source>
        <dbReference type="ARBA" id="ARBA00023157"/>
    </source>
</evidence>
<sequence>MIRNSARLAVITALALLFSPVNRVFAQDQTPATPDAASAPAAPAAAPVFPAPDPADFTATSPTKDVVNAFMQANLGFDQNAMWQVQAIQKTEITGMSKVIVYVGDKSGKQQPYRFGFFTTPDQKHIIVGEKIISFGEHPFAANRAILQQRADGPYRGSASKDLELVEFADFQCPHCKAAQANMEKLVADFPKARIVFQNDPLPSIHPQSVTAAAYGACVAKLAGSSAFFQFAAAVFDGQDGLGTADGATLTLNSAATKAGLDPAKVSACASSPETKAVVDSSIALSKDLQIASVPTLVINGREVAANAPYETLKQIIEFQAKADGVTQ</sequence>
<evidence type="ECO:0000313" key="8">
    <source>
        <dbReference type="EMBL" id="XBH16396.1"/>
    </source>
</evidence>
<dbReference type="InterPro" id="IPR013766">
    <property type="entry name" value="Thioredoxin_domain"/>
</dbReference>
<organism evidence="8">
    <name type="scientific">Telmatobacter sp. DSM 110680</name>
    <dbReference type="NCBI Taxonomy" id="3036704"/>
    <lineage>
        <taxon>Bacteria</taxon>
        <taxon>Pseudomonadati</taxon>
        <taxon>Acidobacteriota</taxon>
        <taxon>Terriglobia</taxon>
        <taxon>Terriglobales</taxon>
        <taxon>Acidobacteriaceae</taxon>
        <taxon>Telmatobacter</taxon>
    </lineage>
</organism>
<dbReference type="RefSeq" id="WP_348261625.1">
    <property type="nucleotide sequence ID" value="NZ_CP121196.1"/>
</dbReference>
<dbReference type="Gene3D" id="3.40.30.10">
    <property type="entry name" value="Glutaredoxin"/>
    <property type="match status" value="1"/>
</dbReference>
<feature type="domain" description="Thioredoxin" evidence="7">
    <location>
        <begin position="126"/>
        <end position="322"/>
    </location>
</feature>
<keyword evidence="2 6" id="KW-0732">Signal</keyword>
<evidence type="ECO:0000259" key="7">
    <source>
        <dbReference type="PROSITE" id="PS51352"/>
    </source>
</evidence>
<feature type="signal peptide" evidence="6">
    <location>
        <begin position="1"/>
        <end position="26"/>
    </location>
</feature>
<comment type="similarity">
    <text evidence="1">Belongs to the thioredoxin family. DsbA subfamily.</text>
</comment>
<evidence type="ECO:0000256" key="6">
    <source>
        <dbReference type="SAM" id="SignalP"/>
    </source>
</evidence>
<dbReference type="PANTHER" id="PTHR13887:SF14">
    <property type="entry name" value="DISULFIDE BOND FORMATION PROTEIN D"/>
    <property type="match status" value="1"/>
</dbReference>
<evidence type="ECO:0000256" key="1">
    <source>
        <dbReference type="ARBA" id="ARBA00005791"/>
    </source>
</evidence>
<evidence type="ECO:0000256" key="3">
    <source>
        <dbReference type="ARBA" id="ARBA00023002"/>
    </source>
</evidence>
<dbReference type="Pfam" id="PF13462">
    <property type="entry name" value="Thioredoxin_4"/>
    <property type="match status" value="1"/>
</dbReference>
<name>A0AAU7DHW9_9BACT</name>
<protein>
    <submittedName>
        <fullName evidence="8">Thioredoxin domain-containing protein</fullName>
    </submittedName>
</protein>
<dbReference type="AlphaFoldDB" id="A0AAU7DHW9"/>
<feature type="chain" id="PRO_5043436750" evidence="6">
    <location>
        <begin position="27"/>
        <end position="328"/>
    </location>
</feature>
<dbReference type="PROSITE" id="PS51352">
    <property type="entry name" value="THIOREDOXIN_2"/>
    <property type="match status" value="1"/>
</dbReference>
<keyword evidence="3" id="KW-0560">Oxidoreductase</keyword>
<reference evidence="8" key="1">
    <citation type="submission" date="2023-03" db="EMBL/GenBank/DDBJ databases">
        <title>Edaphobacter sp.</title>
        <authorList>
            <person name="Huber K.J."/>
            <person name="Papendorf J."/>
            <person name="Pilke C."/>
            <person name="Bunk B."/>
            <person name="Sproeer C."/>
            <person name="Pester M."/>
        </authorList>
    </citation>
    <scope>NUCLEOTIDE SEQUENCE</scope>
    <source>
        <strain evidence="8">DSM 110680</strain>
    </source>
</reference>
<keyword evidence="5" id="KW-0676">Redox-active center</keyword>
<accession>A0AAU7DHW9</accession>